<keyword evidence="2" id="KW-1185">Reference proteome</keyword>
<dbReference type="InterPro" id="IPR046670">
    <property type="entry name" value="DUF6540"/>
</dbReference>
<dbReference type="Proteomes" id="UP001583193">
    <property type="component" value="Unassembled WGS sequence"/>
</dbReference>
<accession>A0ABR3X3L4</accession>
<name>A0ABR3X3L4_9EURO</name>
<dbReference type="EMBL" id="JAVDPF010000031">
    <property type="protein sequence ID" value="KAL1870344.1"/>
    <property type="molecule type" value="Genomic_DNA"/>
</dbReference>
<sequence>MPLKVYTVTTLGAPRNHIGVFVETSPTNGSGQFFNVEGNVLTGMEYISRPHPKPEDMPEFVEKKLIGEVDENEVGRLEDVCRKVEVPGVQLRLNGSQIDETKPLRRCTEWTKEVVDLLLEEGVVKQGASTVSTV</sequence>
<proteinExistence type="predicted"/>
<evidence type="ECO:0000313" key="2">
    <source>
        <dbReference type="Proteomes" id="UP001583193"/>
    </source>
</evidence>
<comment type="caution">
    <text evidence="1">The sequence shown here is derived from an EMBL/GenBank/DDBJ whole genome shotgun (WGS) entry which is preliminary data.</text>
</comment>
<protein>
    <submittedName>
        <fullName evidence="1">Uncharacterized protein</fullName>
    </submittedName>
</protein>
<organism evidence="1 2">
    <name type="scientific">Paecilomyces lecythidis</name>
    <dbReference type="NCBI Taxonomy" id="3004212"/>
    <lineage>
        <taxon>Eukaryota</taxon>
        <taxon>Fungi</taxon>
        <taxon>Dikarya</taxon>
        <taxon>Ascomycota</taxon>
        <taxon>Pezizomycotina</taxon>
        <taxon>Eurotiomycetes</taxon>
        <taxon>Eurotiomycetidae</taxon>
        <taxon>Eurotiales</taxon>
        <taxon>Thermoascaceae</taxon>
        <taxon>Paecilomyces</taxon>
    </lineage>
</organism>
<dbReference type="Pfam" id="PF20174">
    <property type="entry name" value="DUF6540"/>
    <property type="match status" value="1"/>
</dbReference>
<reference evidence="1 2" key="1">
    <citation type="journal article" date="2024" name="IMA Fungus">
        <title>IMA Genome - F19 : A genome assembly and annotation guide to empower mycologists, including annotated draft genome sequences of Ceratocystis pirilliformis, Diaporthe australafricana, Fusarium ophioides, Paecilomyces lecythidis, and Sporothrix stenoceras.</title>
        <authorList>
            <person name="Aylward J."/>
            <person name="Wilson A.M."/>
            <person name="Visagie C.M."/>
            <person name="Spraker J."/>
            <person name="Barnes I."/>
            <person name="Buitendag C."/>
            <person name="Ceriani C."/>
            <person name="Del Mar Angel L."/>
            <person name="du Plessis D."/>
            <person name="Fuchs T."/>
            <person name="Gasser K."/>
            <person name="Kramer D."/>
            <person name="Li W."/>
            <person name="Munsamy K."/>
            <person name="Piso A."/>
            <person name="Price J.L."/>
            <person name="Sonnekus B."/>
            <person name="Thomas C."/>
            <person name="van der Nest A."/>
            <person name="van Dijk A."/>
            <person name="van Heerden A."/>
            <person name="van Vuuren N."/>
            <person name="Yilmaz N."/>
            <person name="Duong T.A."/>
            <person name="van der Merwe N.A."/>
            <person name="Wingfield M.J."/>
            <person name="Wingfield B.D."/>
        </authorList>
    </citation>
    <scope>NUCLEOTIDE SEQUENCE [LARGE SCALE GENOMIC DNA]</scope>
    <source>
        <strain evidence="1 2">CMW 18167</strain>
    </source>
</reference>
<evidence type="ECO:0000313" key="1">
    <source>
        <dbReference type="EMBL" id="KAL1870344.1"/>
    </source>
</evidence>
<gene>
    <name evidence="1" type="ORF">Plec18167_007478</name>
</gene>